<evidence type="ECO:0000256" key="1">
    <source>
        <dbReference type="ARBA" id="ARBA00004651"/>
    </source>
</evidence>
<dbReference type="AlphaFoldDB" id="A0A0B6AXC4"/>
<dbReference type="GO" id="GO:0005886">
    <property type="term" value="C:plasma membrane"/>
    <property type="evidence" value="ECO:0007669"/>
    <property type="project" value="UniProtKB-SubCell"/>
</dbReference>
<keyword evidence="4" id="KW-0812">Transmembrane</keyword>
<dbReference type="EMBL" id="CP009921">
    <property type="protein sequence ID" value="AJI25757.1"/>
    <property type="molecule type" value="Genomic_DNA"/>
</dbReference>
<sequence>MLLIEIFVYLGIIAAGVSGVLIGIKKQLDLFGVICLGVTASLGGGIIRDLLIGNIPPVAFIKPSYFFVSLIAGLLTWCFYNKVSTIKNMIIVSDAIGLGVFTAVGSNTVMVYHGNDSFVIIAMGLITGIGGGVLRDIFAKEIPYVFKKEIYAIASILGSVSLIFTYDKIPHPFALYICLFVTFTSRVLSVLLKLNFPVYKVEK</sequence>
<keyword evidence="5" id="KW-1133">Transmembrane helix</keyword>
<reference evidence="8 9" key="1">
    <citation type="journal article" date="2015" name="Genome Announc.">
        <title>Complete genome sequences for 35 biothreat assay-relevant bacillus species.</title>
        <authorList>
            <person name="Johnson S.L."/>
            <person name="Daligault H.E."/>
            <person name="Davenport K.W."/>
            <person name="Jaissle J."/>
            <person name="Frey K.G."/>
            <person name="Ladner J.T."/>
            <person name="Broomall S.M."/>
            <person name="Bishop-Lilly K.A."/>
            <person name="Bruce D.C."/>
            <person name="Gibbons H.S."/>
            <person name="Coyne S.R."/>
            <person name="Lo C.C."/>
            <person name="Meincke L."/>
            <person name="Munk A.C."/>
            <person name="Koroleva G.I."/>
            <person name="Rosenzweig C.N."/>
            <person name="Palacios G.F."/>
            <person name="Redden C.L."/>
            <person name="Minogue T.D."/>
            <person name="Chain P.S."/>
        </authorList>
    </citation>
    <scope>NUCLEOTIDE SEQUENCE [LARGE SCALE GENOMIC DNA]</scope>
    <source>
        <strain evidence="9">ATCC 14581 / DSM 32 / JCM 2506 / NBRC 15308 / NCIMB 9376 / NCTC 10342 / NRRL B-14308 / VKM B-512</strain>
        <plasmid evidence="8 9">pBMV_2</plasmid>
    </source>
</reference>
<dbReference type="GeneID" id="93645936"/>
<evidence type="ECO:0000259" key="7">
    <source>
        <dbReference type="Pfam" id="PF03458"/>
    </source>
</evidence>
<dbReference type="PANTHER" id="PTHR30506">
    <property type="entry name" value="INNER MEMBRANE PROTEIN"/>
    <property type="match status" value="1"/>
</dbReference>
<organism evidence="8 9">
    <name type="scientific">Priestia megaterium (strain ATCC 14581 / DSM 32 / CCUG 1817 / JCM 2506 / NBRC 15308 / NCIMB 9376 / NCTC 10342 / NRRL B-14308 / VKM B-512 / Ford 19)</name>
    <name type="common">Bacillus megaterium</name>
    <dbReference type="NCBI Taxonomy" id="1348623"/>
    <lineage>
        <taxon>Bacteria</taxon>
        <taxon>Bacillati</taxon>
        <taxon>Bacillota</taxon>
        <taxon>Bacilli</taxon>
        <taxon>Bacillales</taxon>
        <taxon>Bacillaceae</taxon>
        <taxon>Priestia</taxon>
    </lineage>
</organism>
<evidence type="ECO:0000256" key="4">
    <source>
        <dbReference type="ARBA" id="ARBA00022692"/>
    </source>
</evidence>
<evidence type="ECO:0000256" key="6">
    <source>
        <dbReference type="ARBA" id="ARBA00023136"/>
    </source>
</evidence>
<keyword evidence="8" id="KW-0614">Plasmid</keyword>
<comment type="similarity">
    <text evidence="2">Belongs to the UPF0126 family.</text>
</comment>
<feature type="domain" description="Glycine transporter" evidence="7">
    <location>
        <begin position="92"/>
        <end position="166"/>
    </location>
</feature>
<dbReference type="Pfam" id="PF03458">
    <property type="entry name" value="Gly_transporter"/>
    <property type="match status" value="2"/>
</dbReference>
<feature type="domain" description="Glycine transporter" evidence="7">
    <location>
        <begin position="6"/>
        <end position="80"/>
    </location>
</feature>
<geneLocation type="plasmid" evidence="8 9">
    <name>pBMV_2</name>
</geneLocation>
<evidence type="ECO:0000256" key="3">
    <source>
        <dbReference type="ARBA" id="ARBA00022475"/>
    </source>
</evidence>
<keyword evidence="3" id="KW-1003">Cell membrane</keyword>
<dbReference type="RefSeq" id="WP_034657086.1">
    <property type="nucleotide sequence ID" value="NZ_BCVB01000028.1"/>
</dbReference>
<dbReference type="KEGG" id="bmeg:BG04_5919"/>
<protein>
    <recommendedName>
        <fullName evidence="7">Glycine transporter domain-containing protein</fullName>
    </recommendedName>
</protein>
<dbReference type="InterPro" id="IPR005115">
    <property type="entry name" value="Gly_transporter"/>
</dbReference>
<name>A0A0B6AXC4_PRIM2</name>
<evidence type="ECO:0000313" key="9">
    <source>
        <dbReference type="Proteomes" id="UP000031829"/>
    </source>
</evidence>
<dbReference type="HOGENOM" id="CLU_064906_2_1_9"/>
<evidence type="ECO:0000256" key="2">
    <source>
        <dbReference type="ARBA" id="ARBA00008193"/>
    </source>
</evidence>
<gene>
    <name evidence="8" type="ORF">BG04_5919</name>
</gene>
<keyword evidence="6" id="KW-0472">Membrane</keyword>
<dbReference type="PANTHER" id="PTHR30506:SF3">
    <property type="entry name" value="UPF0126 INNER MEMBRANE PROTEIN YADS-RELATED"/>
    <property type="match status" value="1"/>
</dbReference>
<proteinExistence type="inferred from homology"/>
<comment type="subcellular location">
    <subcellularLocation>
        <location evidence="1">Cell membrane</location>
        <topology evidence="1">Multi-pass membrane protein</topology>
    </subcellularLocation>
</comment>
<dbReference type="Proteomes" id="UP000031829">
    <property type="component" value="Plasmid pBMV_2"/>
</dbReference>
<evidence type="ECO:0000256" key="5">
    <source>
        <dbReference type="ARBA" id="ARBA00022989"/>
    </source>
</evidence>
<accession>A0A0B6AXC4</accession>
<evidence type="ECO:0000313" key="8">
    <source>
        <dbReference type="EMBL" id="AJI25757.1"/>
    </source>
</evidence>